<protein>
    <submittedName>
        <fullName evidence="1">Uncharacterized protein</fullName>
    </submittedName>
</protein>
<reference evidence="1 2" key="1">
    <citation type="submission" date="2020-08" db="EMBL/GenBank/DDBJ databases">
        <title>Genomic Encyclopedia of Type Strains, Phase IV (KMG-IV): sequencing the most valuable type-strain genomes for metagenomic binning, comparative biology and taxonomic classification.</title>
        <authorList>
            <person name="Goeker M."/>
        </authorList>
    </citation>
    <scope>NUCLEOTIDE SEQUENCE [LARGE SCALE GENOMIC DNA]</scope>
    <source>
        <strain evidence="1 2">DSM 27568</strain>
    </source>
</reference>
<gene>
    <name evidence="1" type="ORF">GGR39_002353</name>
</gene>
<dbReference type="InterPro" id="IPR045622">
    <property type="entry name" value="DUF6441"/>
</dbReference>
<name>A0A7W6FYW9_9SPHN</name>
<dbReference type="Proteomes" id="UP000561459">
    <property type="component" value="Unassembled WGS sequence"/>
</dbReference>
<proteinExistence type="predicted"/>
<dbReference type="EMBL" id="JACIDY010000005">
    <property type="protein sequence ID" value="MBB3940696.1"/>
    <property type="molecule type" value="Genomic_DNA"/>
</dbReference>
<comment type="caution">
    <text evidence="1">The sequence shown here is derived from an EMBL/GenBank/DDBJ whole genome shotgun (WGS) entry which is preliminary data.</text>
</comment>
<accession>A0A7W6FYW9</accession>
<evidence type="ECO:0000313" key="2">
    <source>
        <dbReference type="Proteomes" id="UP000561459"/>
    </source>
</evidence>
<dbReference type="Pfam" id="PF20039">
    <property type="entry name" value="DUF6441"/>
    <property type="match status" value="1"/>
</dbReference>
<dbReference type="AlphaFoldDB" id="A0A7W6FYW9"/>
<keyword evidence="2" id="KW-1185">Reference proteome</keyword>
<organism evidence="1 2">
    <name type="scientific">Novosphingobium fluoreni</name>
    <dbReference type="NCBI Taxonomy" id="1391222"/>
    <lineage>
        <taxon>Bacteria</taxon>
        <taxon>Pseudomonadati</taxon>
        <taxon>Pseudomonadota</taxon>
        <taxon>Alphaproteobacteria</taxon>
        <taxon>Sphingomonadales</taxon>
        <taxon>Sphingomonadaceae</taxon>
        <taxon>Novosphingobium</taxon>
    </lineage>
</organism>
<evidence type="ECO:0000313" key="1">
    <source>
        <dbReference type="EMBL" id="MBB3940696.1"/>
    </source>
</evidence>
<sequence length="206" mass="22471">MPDIDKAFDAPLDDVAEALTTSMREATIETKQAWRNQITAAGLGGRLANTIRSEVYPKGRNALNPAGYLYTKAPKIIAAFATGATIRPVNGAKYLWIPTKNVPRKPGRGRGRMSPEEVELHFNAEFRIVKGDAGELLALLPVVGARSGRGHRQATKGRLAQGRKTKDVLMFTLRRTVRLRKRLDLQELADLGGNSFALGAAARLGR</sequence>
<dbReference type="RefSeq" id="WP_183617283.1">
    <property type="nucleotide sequence ID" value="NZ_JACIDY010000005.1"/>
</dbReference>